<protein>
    <submittedName>
        <fullName evidence="2">Uncharacterized protein</fullName>
    </submittedName>
</protein>
<name>A0AC34QZ76_9BILA</name>
<sequence length="203" mass="23332">MKVIFETGLFFWTILVAMVRPSIWFVFWLAVYLLTTCFHMVWTILDNICFDIFDDWRYSKFSLQGAVEVLKQFSVFALGQIAPDSLKLLWELLFEVLGSSWLLEVPKIKNIAIMIRQQEAFMLSPSVGILLMFSVELLEKVGQWFILHAHAEIFPAELVFLVMFGLGVVFFVVKSSQNFVTKVHPILPQYNGPEALLAGNDDD</sequence>
<proteinExistence type="predicted"/>
<evidence type="ECO:0000313" key="2">
    <source>
        <dbReference type="WBParaSite" id="JU765_v2.g20619.t1"/>
    </source>
</evidence>
<accession>A0AC34QZ76</accession>
<reference evidence="2" key="1">
    <citation type="submission" date="2022-11" db="UniProtKB">
        <authorList>
            <consortium name="WormBaseParasite"/>
        </authorList>
    </citation>
    <scope>IDENTIFICATION</scope>
</reference>
<evidence type="ECO:0000313" key="1">
    <source>
        <dbReference type="Proteomes" id="UP000887576"/>
    </source>
</evidence>
<dbReference type="Proteomes" id="UP000887576">
    <property type="component" value="Unplaced"/>
</dbReference>
<dbReference type="WBParaSite" id="JU765_v2.g20619.t1">
    <property type="protein sequence ID" value="JU765_v2.g20619.t1"/>
    <property type="gene ID" value="JU765_v2.g20619"/>
</dbReference>
<organism evidence="1 2">
    <name type="scientific">Panagrolaimus sp. JU765</name>
    <dbReference type="NCBI Taxonomy" id="591449"/>
    <lineage>
        <taxon>Eukaryota</taxon>
        <taxon>Metazoa</taxon>
        <taxon>Ecdysozoa</taxon>
        <taxon>Nematoda</taxon>
        <taxon>Chromadorea</taxon>
        <taxon>Rhabditida</taxon>
        <taxon>Tylenchina</taxon>
        <taxon>Panagrolaimomorpha</taxon>
        <taxon>Panagrolaimoidea</taxon>
        <taxon>Panagrolaimidae</taxon>
        <taxon>Panagrolaimus</taxon>
    </lineage>
</organism>